<accession>A0AAE0L0M9</accession>
<reference evidence="2 3" key="1">
    <citation type="journal article" date="2015" name="Genome Biol. Evol.">
        <title>Comparative Genomics of a Bacterivorous Green Alga Reveals Evolutionary Causalities and Consequences of Phago-Mixotrophic Mode of Nutrition.</title>
        <authorList>
            <person name="Burns J.A."/>
            <person name="Paasch A."/>
            <person name="Narechania A."/>
            <person name="Kim E."/>
        </authorList>
    </citation>
    <scope>NUCLEOTIDE SEQUENCE [LARGE SCALE GENOMIC DNA]</scope>
    <source>
        <strain evidence="2 3">PLY_AMNH</strain>
    </source>
</reference>
<proteinExistence type="predicted"/>
<evidence type="ECO:0000313" key="2">
    <source>
        <dbReference type="EMBL" id="KAK3267736.1"/>
    </source>
</evidence>
<organism evidence="2 3">
    <name type="scientific">Cymbomonas tetramitiformis</name>
    <dbReference type="NCBI Taxonomy" id="36881"/>
    <lineage>
        <taxon>Eukaryota</taxon>
        <taxon>Viridiplantae</taxon>
        <taxon>Chlorophyta</taxon>
        <taxon>Pyramimonadophyceae</taxon>
        <taxon>Pyramimonadales</taxon>
        <taxon>Pyramimonadaceae</taxon>
        <taxon>Cymbomonas</taxon>
    </lineage>
</organism>
<dbReference type="PANTHER" id="PTHR33050">
    <property type="entry name" value="REVERSE TRANSCRIPTASE DOMAIN-CONTAINING PROTEIN"/>
    <property type="match status" value="1"/>
</dbReference>
<dbReference type="Gene3D" id="3.10.10.10">
    <property type="entry name" value="HIV Type 1 Reverse Transcriptase, subunit A, domain 1"/>
    <property type="match status" value="1"/>
</dbReference>
<protein>
    <recommendedName>
        <fullName evidence="1">Reverse transcriptase domain-containing protein</fullName>
    </recommendedName>
</protein>
<name>A0AAE0L0M9_9CHLO</name>
<feature type="domain" description="Reverse transcriptase" evidence="1">
    <location>
        <begin position="450"/>
        <end position="572"/>
    </location>
</feature>
<dbReference type="Pfam" id="PF00078">
    <property type="entry name" value="RVT_1"/>
    <property type="match status" value="1"/>
</dbReference>
<dbReference type="InterPro" id="IPR043128">
    <property type="entry name" value="Rev_trsase/Diguanyl_cyclase"/>
</dbReference>
<dbReference type="AlphaFoldDB" id="A0AAE0L0M9"/>
<evidence type="ECO:0000313" key="3">
    <source>
        <dbReference type="Proteomes" id="UP001190700"/>
    </source>
</evidence>
<dbReference type="PANTHER" id="PTHR33050:SF7">
    <property type="entry name" value="RIBONUCLEASE H"/>
    <property type="match status" value="1"/>
</dbReference>
<dbReference type="Gene3D" id="3.30.70.270">
    <property type="match status" value="1"/>
</dbReference>
<comment type="caution">
    <text evidence="2">The sequence shown here is derived from an EMBL/GenBank/DDBJ whole genome shotgun (WGS) entry which is preliminary data.</text>
</comment>
<dbReference type="InterPro" id="IPR000477">
    <property type="entry name" value="RT_dom"/>
</dbReference>
<evidence type="ECO:0000259" key="1">
    <source>
        <dbReference type="Pfam" id="PF00078"/>
    </source>
</evidence>
<dbReference type="Proteomes" id="UP001190700">
    <property type="component" value="Unassembled WGS sequence"/>
</dbReference>
<dbReference type="InterPro" id="IPR052055">
    <property type="entry name" value="Hepadnavirus_pol/RT"/>
</dbReference>
<dbReference type="InterPro" id="IPR043502">
    <property type="entry name" value="DNA/RNA_pol_sf"/>
</dbReference>
<sequence length="614" mass="68591">MSNAHQRERVTAIRAALESLRVYRRDSATGYGLVVSGGAYAPDTRLESIASAIDQSFDSLELAPRHPQLYPPPCAPLGRCLVVACGGANAPIASTLLFTFAIMCGEDPRRVFYLTSIATPALVVPGRVGSWHRRARLAELKGLSQVASGDRKRPWEAAVDLSQLPGSDRLELTRNDSDGKDKGLRKQFLETQHHFVAHSASQLALVDAKKELEGVELPESVTLALEFLSETAEKGVARAKARAKILALVSDKGPEVGWKMCEKLERKSYAEDEEDEKLMRKAEKEVKAEKLHAAQAAAAKGRTKGLGRGLELSEEEIGEAVPLCEQDVPVPHVAGRLRARASFWRTFVRSSYVMSWIENGFNLKFKDGRVPPRVHLPNHVSAVRHTAFVTKAVQECVLMGASREVSRKPRVVLPLMVDDSRDKLRLIFNGKWLNAFLIFPKFKYEHLQPFIDLLRKDDGLFYFDYKSGYYHVDLHEMSRIFVAVEWLGRFFEFCVLPFGLAPACWVFTKINKELVGKWRGLGFRVHPYGDDFAFAVRAPTLTDPSALAVLSRIMRDVREAGWLVSESKSQLFFTRALVHIGIGIDLEGGVLFVPEKALSKIRACVSDLLRLFHT</sequence>
<gene>
    <name evidence="2" type="ORF">CYMTET_23725</name>
</gene>
<dbReference type="SUPFAM" id="SSF56672">
    <property type="entry name" value="DNA/RNA polymerases"/>
    <property type="match status" value="1"/>
</dbReference>
<dbReference type="EMBL" id="LGRX02012232">
    <property type="protein sequence ID" value="KAK3267736.1"/>
    <property type="molecule type" value="Genomic_DNA"/>
</dbReference>
<keyword evidence="3" id="KW-1185">Reference proteome</keyword>